<dbReference type="AlphaFoldDB" id="A0A914CG03"/>
<evidence type="ECO:0000313" key="2">
    <source>
        <dbReference type="Proteomes" id="UP000887540"/>
    </source>
</evidence>
<evidence type="ECO:0000256" key="1">
    <source>
        <dbReference type="SAM" id="MobiDB-lite"/>
    </source>
</evidence>
<dbReference type="Proteomes" id="UP000887540">
    <property type="component" value="Unplaced"/>
</dbReference>
<evidence type="ECO:0000313" key="3">
    <source>
        <dbReference type="WBParaSite" id="ACRNAN_scaffold10462.g14359.t1"/>
    </source>
</evidence>
<sequence>MTNLNENSSSPSGHEELTENIGDNAQAIAILLHNHNTMISNLFKAFAELSGDTKQRFEKLTDNIKDLKEFLGMVMSDRSVKEELKSWQEYTTKTMSSLEQKHDKTISLLEVRHEKEIERLMSTLKISGPPKYTETTPPPNNLALQQMLQFQQQQQALLQQQLYVNQLPQGYASFQAQYQAAQNAHQTHMAQPLSGARLPAPPSAPPTLPPVTTAAAPLLAFPQVS</sequence>
<reference evidence="3" key="1">
    <citation type="submission" date="2022-11" db="UniProtKB">
        <authorList>
            <consortium name="WormBaseParasite"/>
        </authorList>
    </citation>
    <scope>IDENTIFICATION</scope>
</reference>
<feature type="region of interest" description="Disordered" evidence="1">
    <location>
        <begin position="183"/>
        <end position="207"/>
    </location>
</feature>
<accession>A0A914CG03</accession>
<feature type="compositionally biased region" description="Low complexity" evidence="1">
    <location>
        <begin position="183"/>
        <end position="198"/>
    </location>
</feature>
<name>A0A914CG03_9BILA</name>
<dbReference type="WBParaSite" id="ACRNAN_scaffold10462.g14359.t1">
    <property type="protein sequence ID" value="ACRNAN_scaffold10462.g14359.t1"/>
    <property type="gene ID" value="ACRNAN_scaffold10462.g14359"/>
</dbReference>
<organism evidence="2 3">
    <name type="scientific">Acrobeloides nanus</name>
    <dbReference type="NCBI Taxonomy" id="290746"/>
    <lineage>
        <taxon>Eukaryota</taxon>
        <taxon>Metazoa</taxon>
        <taxon>Ecdysozoa</taxon>
        <taxon>Nematoda</taxon>
        <taxon>Chromadorea</taxon>
        <taxon>Rhabditida</taxon>
        <taxon>Tylenchina</taxon>
        <taxon>Cephalobomorpha</taxon>
        <taxon>Cephaloboidea</taxon>
        <taxon>Cephalobidae</taxon>
        <taxon>Acrobeloides</taxon>
    </lineage>
</organism>
<proteinExistence type="predicted"/>
<keyword evidence="2" id="KW-1185">Reference proteome</keyword>
<protein>
    <submittedName>
        <fullName evidence="3">Uncharacterized protein</fullName>
    </submittedName>
</protein>